<protein>
    <recommendedName>
        <fullName evidence="5">Pseudouridine synthase</fullName>
        <ecNumber evidence="5">5.4.99.-</ecNumber>
    </recommendedName>
</protein>
<dbReference type="RefSeq" id="WP_118990056.1">
    <property type="nucleotide sequence ID" value="NZ_CP023434.1"/>
</dbReference>
<dbReference type="CDD" id="cd02869">
    <property type="entry name" value="PseudoU_synth_RluA_like"/>
    <property type="match status" value="1"/>
</dbReference>
<dbReference type="PANTHER" id="PTHR21600:SF35">
    <property type="entry name" value="PSEUDOURIDINE SYNTHASE"/>
    <property type="match status" value="1"/>
</dbReference>
<evidence type="ECO:0000256" key="5">
    <source>
        <dbReference type="RuleBase" id="RU362028"/>
    </source>
</evidence>
<dbReference type="GO" id="GO:0000455">
    <property type="term" value="P:enzyme-directed rRNA pseudouridine synthesis"/>
    <property type="evidence" value="ECO:0007669"/>
    <property type="project" value="TreeGrafter"/>
</dbReference>
<evidence type="ECO:0000256" key="1">
    <source>
        <dbReference type="ARBA" id="ARBA00000073"/>
    </source>
</evidence>
<comment type="function">
    <text evidence="5">Responsible for synthesis of pseudouridine from uracil.</text>
</comment>
<dbReference type="InterPro" id="IPR050188">
    <property type="entry name" value="RluA_PseudoU_synthase"/>
</dbReference>
<proteinExistence type="inferred from homology"/>
<dbReference type="PANTHER" id="PTHR21600">
    <property type="entry name" value="MITOCHONDRIAL RNA PSEUDOURIDINE SYNTHASE"/>
    <property type="match status" value="1"/>
</dbReference>
<keyword evidence="8" id="KW-1185">Reference proteome</keyword>
<dbReference type="InterPro" id="IPR006225">
    <property type="entry name" value="PsdUridine_synth_RluC/D"/>
</dbReference>
<dbReference type="Pfam" id="PF00849">
    <property type="entry name" value="PseudoU_synth_2"/>
    <property type="match status" value="1"/>
</dbReference>
<dbReference type="InterPro" id="IPR006224">
    <property type="entry name" value="PsdUridine_synth_RluA-like_CS"/>
</dbReference>
<dbReference type="GO" id="GO:0140098">
    <property type="term" value="F:catalytic activity, acting on RNA"/>
    <property type="evidence" value="ECO:0007669"/>
    <property type="project" value="UniProtKB-ARBA"/>
</dbReference>
<keyword evidence="3 5" id="KW-0413">Isomerase</keyword>
<dbReference type="InterPro" id="IPR020103">
    <property type="entry name" value="PsdUridine_synth_cat_dom_sf"/>
</dbReference>
<evidence type="ECO:0000259" key="6">
    <source>
        <dbReference type="Pfam" id="PF00849"/>
    </source>
</evidence>
<sequence>MKFDWIYQGAGQKTVKEFLRQEHLPRRFIARLKYHGGDIQRNGESVTVRALLKPGDQVSIIAPDEVGHDTVIPSYEPIEIVYEDRDILVINKPDGLLSIPSRANPNQTVANRVKGYYVRKGYADQVIHIVTRLDRNTTGLMLIAKHRLAHALLDQQLQAKAVQRYYQALSSQAGYWPDQGLIEAPIARDEDSIITRRVHVSGQYAATEWWIQARYGQAALVKLQLHTGRTHQIRVHMAHQGSPLIGDDLYGGPLSPWIHRQALHCNELKFQQPFTQAEIHLLQPLPEDMLNWIKANQKEDMRYGNL</sequence>
<dbReference type="EC" id="5.4.99.-" evidence="5"/>
<evidence type="ECO:0000256" key="4">
    <source>
        <dbReference type="PIRSR" id="PIRSR606225-1"/>
    </source>
</evidence>
<dbReference type="KEGG" id="abae:CL176_03350"/>
<feature type="active site" evidence="4">
    <location>
        <position position="134"/>
    </location>
</feature>
<dbReference type="PROSITE" id="PS01129">
    <property type="entry name" value="PSI_RLU"/>
    <property type="match status" value="1"/>
</dbReference>
<dbReference type="AlphaFoldDB" id="A0A347WJ84"/>
<dbReference type="InterPro" id="IPR006145">
    <property type="entry name" value="PsdUridine_synth_RsuA/RluA"/>
</dbReference>
<dbReference type="GO" id="GO:0009982">
    <property type="term" value="F:pseudouridine synthase activity"/>
    <property type="evidence" value="ECO:0007669"/>
    <property type="project" value="InterPro"/>
</dbReference>
<evidence type="ECO:0000256" key="3">
    <source>
        <dbReference type="ARBA" id="ARBA00023235"/>
    </source>
</evidence>
<gene>
    <name evidence="7" type="ORF">CL176_03350</name>
</gene>
<reference evidence="7 8" key="1">
    <citation type="submission" date="2017-09" db="EMBL/GenBank/DDBJ databases">
        <title>Complete genome sequence of Oxytococcus suis strain ZY16052.</title>
        <authorList>
            <person name="Li F."/>
        </authorList>
    </citation>
    <scope>NUCLEOTIDE SEQUENCE [LARGE SCALE GENOMIC DNA]</scope>
    <source>
        <strain evidence="7 8">ZY16052</strain>
    </source>
</reference>
<dbReference type="GO" id="GO:0003723">
    <property type="term" value="F:RNA binding"/>
    <property type="evidence" value="ECO:0007669"/>
    <property type="project" value="InterPro"/>
</dbReference>
<evidence type="ECO:0000313" key="7">
    <source>
        <dbReference type="EMBL" id="AXY25141.1"/>
    </source>
</evidence>
<organism evidence="7 8">
    <name type="scientific">Suicoccus acidiformans</name>
    <dbReference type="NCBI Taxonomy" id="2036206"/>
    <lineage>
        <taxon>Bacteria</taxon>
        <taxon>Bacillati</taxon>
        <taxon>Bacillota</taxon>
        <taxon>Bacilli</taxon>
        <taxon>Lactobacillales</taxon>
        <taxon>Aerococcaceae</taxon>
        <taxon>Suicoccus</taxon>
    </lineage>
</organism>
<name>A0A347WJ84_9LACT</name>
<dbReference type="Proteomes" id="UP000263232">
    <property type="component" value="Chromosome"/>
</dbReference>
<comment type="similarity">
    <text evidence="2 5">Belongs to the pseudouridine synthase RluA family.</text>
</comment>
<dbReference type="OrthoDB" id="9807829at2"/>
<comment type="catalytic activity">
    <reaction evidence="1 5">
        <text>a uridine in RNA = a pseudouridine in RNA</text>
        <dbReference type="Rhea" id="RHEA:48348"/>
        <dbReference type="Rhea" id="RHEA-COMP:12068"/>
        <dbReference type="Rhea" id="RHEA-COMP:12069"/>
        <dbReference type="ChEBI" id="CHEBI:65314"/>
        <dbReference type="ChEBI" id="CHEBI:65315"/>
    </reaction>
</comment>
<dbReference type="EMBL" id="CP023434">
    <property type="protein sequence ID" value="AXY25141.1"/>
    <property type="molecule type" value="Genomic_DNA"/>
</dbReference>
<evidence type="ECO:0000256" key="2">
    <source>
        <dbReference type="ARBA" id="ARBA00010876"/>
    </source>
</evidence>
<accession>A0A347WJ84</accession>
<dbReference type="FunFam" id="3.30.2350.10:FF:000005">
    <property type="entry name" value="Pseudouridine synthase"/>
    <property type="match status" value="1"/>
</dbReference>
<dbReference type="SUPFAM" id="SSF55120">
    <property type="entry name" value="Pseudouridine synthase"/>
    <property type="match status" value="1"/>
</dbReference>
<evidence type="ECO:0000313" key="8">
    <source>
        <dbReference type="Proteomes" id="UP000263232"/>
    </source>
</evidence>
<feature type="domain" description="Pseudouridine synthase RsuA/RluA-like" evidence="6">
    <location>
        <begin position="86"/>
        <end position="239"/>
    </location>
</feature>
<dbReference type="Gene3D" id="3.30.2350.10">
    <property type="entry name" value="Pseudouridine synthase"/>
    <property type="match status" value="1"/>
</dbReference>
<dbReference type="NCBIfam" id="TIGR00005">
    <property type="entry name" value="rluA_subfam"/>
    <property type="match status" value="1"/>
</dbReference>